<feature type="transmembrane region" description="Helical" evidence="1">
    <location>
        <begin position="168"/>
        <end position="188"/>
    </location>
</feature>
<keyword evidence="1" id="KW-0812">Transmembrane</keyword>
<comment type="caution">
    <text evidence="3">The sequence shown here is derived from an EMBL/GenBank/DDBJ whole genome shotgun (WGS) entry which is preliminary data.</text>
</comment>
<feature type="transmembrane region" description="Helical" evidence="1">
    <location>
        <begin position="20"/>
        <end position="41"/>
    </location>
</feature>
<keyword evidence="1" id="KW-0472">Membrane</keyword>
<evidence type="ECO:0000313" key="4">
    <source>
        <dbReference type="Proteomes" id="UP001175226"/>
    </source>
</evidence>
<dbReference type="InterPro" id="IPR045339">
    <property type="entry name" value="DUF6534"/>
</dbReference>
<sequence length="336" mass="37817">MNLQPSTAVPSIGETFGALYVGTTIAAVLFGITNLQTVIYYKRYPNDWWLYRYSVALLWVLDTLHVVLSTHALYFYLIEMFGDLSSALVHNIWSFKVQLVINVVIVVYVPGLYAIRLWKLGRHFHKILPWFVFLAMASSLGAGIFIIYEISMTPNFSAISDIKTSIYAIFSTVAATDFSIALMMCYYLHKSRVAMNISTTACRVLHLMRLVTVSGLATRSACLPAFVRVICANCLQYMLAIDSYIGQSSSQVQPIKRFYKELQYIAWPESLIFLGIVFILPKLYVNSLLAMFNHRPKHQSNKSNVDRGGHSASAILQFAPHTTAETDVSIPPSEIQ</sequence>
<dbReference type="PANTHER" id="PTHR40465">
    <property type="entry name" value="CHROMOSOME 1, WHOLE GENOME SHOTGUN SEQUENCE"/>
    <property type="match status" value="1"/>
</dbReference>
<dbReference type="Pfam" id="PF20152">
    <property type="entry name" value="DUF6534"/>
    <property type="match status" value="1"/>
</dbReference>
<feature type="transmembrane region" description="Helical" evidence="1">
    <location>
        <begin position="127"/>
        <end position="148"/>
    </location>
</feature>
<feature type="domain" description="DUF6534" evidence="2">
    <location>
        <begin position="174"/>
        <end position="296"/>
    </location>
</feature>
<dbReference type="Proteomes" id="UP001175226">
    <property type="component" value="Unassembled WGS sequence"/>
</dbReference>
<evidence type="ECO:0000313" key="3">
    <source>
        <dbReference type="EMBL" id="KAK0435766.1"/>
    </source>
</evidence>
<keyword evidence="4" id="KW-1185">Reference proteome</keyword>
<organism evidence="3 4">
    <name type="scientific">Armillaria borealis</name>
    <dbReference type="NCBI Taxonomy" id="47425"/>
    <lineage>
        <taxon>Eukaryota</taxon>
        <taxon>Fungi</taxon>
        <taxon>Dikarya</taxon>
        <taxon>Basidiomycota</taxon>
        <taxon>Agaricomycotina</taxon>
        <taxon>Agaricomycetes</taxon>
        <taxon>Agaricomycetidae</taxon>
        <taxon>Agaricales</taxon>
        <taxon>Marasmiineae</taxon>
        <taxon>Physalacriaceae</taxon>
        <taxon>Armillaria</taxon>
    </lineage>
</organism>
<feature type="transmembrane region" description="Helical" evidence="1">
    <location>
        <begin position="265"/>
        <end position="285"/>
    </location>
</feature>
<feature type="transmembrane region" description="Helical" evidence="1">
    <location>
        <begin position="53"/>
        <end position="77"/>
    </location>
</feature>
<gene>
    <name evidence="3" type="ORF">EV421DRAFT_2039028</name>
</gene>
<accession>A0AA39MI66</accession>
<protein>
    <recommendedName>
        <fullName evidence="2">DUF6534 domain-containing protein</fullName>
    </recommendedName>
</protein>
<feature type="transmembrane region" description="Helical" evidence="1">
    <location>
        <begin position="97"/>
        <end position="115"/>
    </location>
</feature>
<proteinExistence type="predicted"/>
<evidence type="ECO:0000259" key="2">
    <source>
        <dbReference type="Pfam" id="PF20152"/>
    </source>
</evidence>
<keyword evidence="1" id="KW-1133">Transmembrane helix</keyword>
<dbReference type="PANTHER" id="PTHR40465:SF1">
    <property type="entry name" value="DUF6534 DOMAIN-CONTAINING PROTEIN"/>
    <property type="match status" value="1"/>
</dbReference>
<name>A0AA39MI66_9AGAR</name>
<evidence type="ECO:0000256" key="1">
    <source>
        <dbReference type="SAM" id="Phobius"/>
    </source>
</evidence>
<dbReference type="AlphaFoldDB" id="A0AA39MI66"/>
<reference evidence="3" key="1">
    <citation type="submission" date="2023-06" db="EMBL/GenBank/DDBJ databases">
        <authorList>
            <consortium name="Lawrence Berkeley National Laboratory"/>
            <person name="Ahrendt S."/>
            <person name="Sahu N."/>
            <person name="Indic B."/>
            <person name="Wong-Bajracharya J."/>
            <person name="Merenyi Z."/>
            <person name="Ke H.-M."/>
            <person name="Monk M."/>
            <person name="Kocsube S."/>
            <person name="Drula E."/>
            <person name="Lipzen A."/>
            <person name="Balint B."/>
            <person name="Henrissat B."/>
            <person name="Andreopoulos B."/>
            <person name="Martin F.M."/>
            <person name="Harder C.B."/>
            <person name="Rigling D."/>
            <person name="Ford K.L."/>
            <person name="Foster G.D."/>
            <person name="Pangilinan J."/>
            <person name="Papanicolaou A."/>
            <person name="Barry K."/>
            <person name="LaButti K."/>
            <person name="Viragh M."/>
            <person name="Koriabine M."/>
            <person name="Yan M."/>
            <person name="Riley R."/>
            <person name="Champramary S."/>
            <person name="Plett K.L."/>
            <person name="Tsai I.J."/>
            <person name="Slot J."/>
            <person name="Sipos G."/>
            <person name="Plett J."/>
            <person name="Nagy L.G."/>
            <person name="Grigoriev I.V."/>
        </authorList>
    </citation>
    <scope>NUCLEOTIDE SEQUENCE</scope>
    <source>
        <strain evidence="3">FPL87.14</strain>
    </source>
</reference>
<dbReference type="EMBL" id="JAUEPT010000060">
    <property type="protein sequence ID" value="KAK0435766.1"/>
    <property type="molecule type" value="Genomic_DNA"/>
</dbReference>